<organism evidence="11 12">
    <name type="scientific">Agrococcus jejuensis</name>
    <dbReference type="NCBI Taxonomy" id="399736"/>
    <lineage>
        <taxon>Bacteria</taxon>
        <taxon>Bacillati</taxon>
        <taxon>Actinomycetota</taxon>
        <taxon>Actinomycetes</taxon>
        <taxon>Micrococcales</taxon>
        <taxon>Microbacteriaceae</taxon>
        <taxon>Agrococcus</taxon>
    </lineage>
</organism>
<evidence type="ECO:0000256" key="5">
    <source>
        <dbReference type="ARBA" id="ARBA00047175"/>
    </source>
</evidence>
<comment type="catalytic activity">
    <reaction evidence="7">
        <text>L-homocysteine + H2O = 2-oxobutanoate + hydrogen sulfide + NH4(+) + H(+)</text>
        <dbReference type="Rhea" id="RHEA:14501"/>
        <dbReference type="ChEBI" id="CHEBI:15377"/>
        <dbReference type="ChEBI" id="CHEBI:15378"/>
        <dbReference type="ChEBI" id="CHEBI:16763"/>
        <dbReference type="ChEBI" id="CHEBI:28938"/>
        <dbReference type="ChEBI" id="CHEBI:29919"/>
        <dbReference type="ChEBI" id="CHEBI:58199"/>
        <dbReference type="EC" id="4.4.1.2"/>
    </reaction>
    <physiologicalReaction direction="left-to-right" evidence="7">
        <dbReference type="Rhea" id="RHEA:14502"/>
    </physiologicalReaction>
</comment>
<dbReference type="EMBL" id="LT629695">
    <property type="protein sequence ID" value="SDH28290.1"/>
    <property type="molecule type" value="Genomic_DNA"/>
</dbReference>
<dbReference type="InterPro" id="IPR015424">
    <property type="entry name" value="PyrdxlP-dep_Trfase"/>
</dbReference>
<feature type="modified residue" description="N6-(pyridoxal phosphate)lysine" evidence="9">
    <location>
        <position position="212"/>
    </location>
</feature>
<evidence type="ECO:0000313" key="12">
    <source>
        <dbReference type="Proteomes" id="UP000198822"/>
    </source>
</evidence>
<dbReference type="GO" id="GO:0005737">
    <property type="term" value="C:cytoplasm"/>
    <property type="evidence" value="ECO:0007669"/>
    <property type="project" value="TreeGrafter"/>
</dbReference>
<evidence type="ECO:0000256" key="9">
    <source>
        <dbReference type="PIRSR" id="PIRSR001434-2"/>
    </source>
</evidence>
<dbReference type="RefSeq" id="WP_092502416.1">
    <property type="nucleotide sequence ID" value="NZ_LT629695.1"/>
</dbReference>
<dbReference type="PANTHER" id="PTHR43797:SF2">
    <property type="entry name" value="HOMOCYSTEINE_CYSTEINE SYNTHASE"/>
    <property type="match status" value="1"/>
</dbReference>
<dbReference type="GO" id="GO:0047982">
    <property type="term" value="F:homocysteine desulfhydrase activity"/>
    <property type="evidence" value="ECO:0007669"/>
    <property type="project" value="UniProtKB-EC"/>
</dbReference>
<sequence length="432" mass="45680">MLRRTTAATDLGFATRQLQPIEVEEPVRSRTTPLYLTAGFPFDAFDESAEHFRTGDGYSYTRVANPTITAVERRIADLEGGADAVLVGSGQAAIVVALLGLVGAGDHVLAGASMYEGTRGLLLEELARLGVTTDFVAGNDPDAWRAAIRPETRAVLLESIPNPRNDLPDLQAIADVAHERGIALVVDSTLATPYLLRPIEHGADLVVHSASKFLAGQGAVLGGAIVDAGTFDATRSGHLYPHLTAPSRVGGPSRVDRHGPLARIAHIRDSVAVRLGPTISPLNAFLVGQGIETLSLRVERQSSNALAIATFLHDHPAVASVDYSGLPSSPYRALADRYLPRGQGSVFAFTVHGGEVAARRVVDALALFTPMTHLGDVRSLILHPRTTSHTQRTEAELGLAGIEAGTLRVSIGIEDVADLVRDLERGLAVASA</sequence>
<dbReference type="Gene3D" id="3.40.640.10">
    <property type="entry name" value="Type I PLP-dependent aspartate aminotransferase-like (Major domain)"/>
    <property type="match status" value="1"/>
</dbReference>
<comment type="similarity">
    <text evidence="2 10">Belongs to the trans-sulfuration enzymes family.</text>
</comment>
<dbReference type="AlphaFoldDB" id="A0A1G8B6M3"/>
<dbReference type="GO" id="GO:0004124">
    <property type="term" value="F:cysteine synthase activity"/>
    <property type="evidence" value="ECO:0007669"/>
    <property type="project" value="TreeGrafter"/>
</dbReference>
<accession>A0A1G8B6M3</accession>
<dbReference type="GO" id="GO:0019346">
    <property type="term" value="P:transsulfuration"/>
    <property type="evidence" value="ECO:0007669"/>
    <property type="project" value="InterPro"/>
</dbReference>
<evidence type="ECO:0000256" key="10">
    <source>
        <dbReference type="RuleBase" id="RU362118"/>
    </source>
</evidence>
<dbReference type="CDD" id="cd00614">
    <property type="entry name" value="CGS_like"/>
    <property type="match status" value="1"/>
</dbReference>
<keyword evidence="3" id="KW-0808">Transferase</keyword>
<dbReference type="PIRSF" id="PIRSF001434">
    <property type="entry name" value="CGS"/>
    <property type="match status" value="1"/>
</dbReference>
<name>A0A1G8B6M3_9MICO</name>
<dbReference type="InterPro" id="IPR000277">
    <property type="entry name" value="Cys/Met-Metab_PyrdxlP-dep_enz"/>
</dbReference>
<gene>
    <name evidence="11" type="ORF">SAMN04489720_0668</name>
</gene>
<dbReference type="EC" id="4.4.1.2" evidence="5"/>
<evidence type="ECO:0000256" key="4">
    <source>
        <dbReference type="ARBA" id="ARBA00022898"/>
    </source>
</evidence>
<dbReference type="GO" id="GO:0003961">
    <property type="term" value="F:O-acetylhomoserine aminocarboxypropyltransferase activity"/>
    <property type="evidence" value="ECO:0007669"/>
    <property type="project" value="TreeGrafter"/>
</dbReference>
<dbReference type="Proteomes" id="UP000198822">
    <property type="component" value="Chromosome I"/>
</dbReference>
<dbReference type="GO" id="GO:0071269">
    <property type="term" value="P:L-homocysteine biosynthetic process"/>
    <property type="evidence" value="ECO:0007669"/>
    <property type="project" value="TreeGrafter"/>
</dbReference>
<dbReference type="SUPFAM" id="SSF53383">
    <property type="entry name" value="PLP-dependent transferases"/>
    <property type="match status" value="1"/>
</dbReference>
<dbReference type="InterPro" id="IPR015422">
    <property type="entry name" value="PyrdxlP-dep_Trfase_small"/>
</dbReference>
<dbReference type="Gene3D" id="3.90.1150.10">
    <property type="entry name" value="Aspartate Aminotransferase, domain 1"/>
    <property type="match status" value="1"/>
</dbReference>
<reference evidence="12" key="1">
    <citation type="submission" date="2016-10" db="EMBL/GenBank/DDBJ databases">
        <authorList>
            <person name="Varghese N."/>
            <person name="Submissions S."/>
        </authorList>
    </citation>
    <scope>NUCLEOTIDE SEQUENCE [LARGE SCALE GENOMIC DNA]</scope>
    <source>
        <strain evidence="12">DSM 22002</strain>
    </source>
</reference>
<evidence type="ECO:0000256" key="8">
    <source>
        <dbReference type="ARBA" id="ARBA00052699"/>
    </source>
</evidence>
<dbReference type="OrthoDB" id="9780685at2"/>
<keyword evidence="4 9" id="KW-0663">Pyridoxal phosphate</keyword>
<dbReference type="Pfam" id="PF01053">
    <property type="entry name" value="Cys_Met_Meta_PP"/>
    <property type="match status" value="1"/>
</dbReference>
<evidence type="ECO:0000256" key="6">
    <source>
        <dbReference type="ARBA" id="ARBA00047199"/>
    </source>
</evidence>
<evidence type="ECO:0000256" key="7">
    <source>
        <dbReference type="ARBA" id="ARBA00048780"/>
    </source>
</evidence>
<comment type="catalytic activity">
    <reaction evidence="8">
        <text>L-methionine + H2O = methanethiol + 2-oxobutanoate + NH4(+)</text>
        <dbReference type="Rhea" id="RHEA:23800"/>
        <dbReference type="ChEBI" id="CHEBI:15377"/>
        <dbReference type="ChEBI" id="CHEBI:16007"/>
        <dbReference type="ChEBI" id="CHEBI:16763"/>
        <dbReference type="ChEBI" id="CHEBI:28938"/>
        <dbReference type="ChEBI" id="CHEBI:57844"/>
        <dbReference type="EC" id="4.4.1.11"/>
    </reaction>
    <physiologicalReaction direction="left-to-right" evidence="8">
        <dbReference type="Rhea" id="RHEA:23801"/>
    </physiologicalReaction>
</comment>
<proteinExistence type="inferred from homology"/>
<dbReference type="GO" id="GO:0030170">
    <property type="term" value="F:pyridoxal phosphate binding"/>
    <property type="evidence" value="ECO:0007669"/>
    <property type="project" value="InterPro"/>
</dbReference>
<evidence type="ECO:0000256" key="1">
    <source>
        <dbReference type="ARBA" id="ARBA00001933"/>
    </source>
</evidence>
<dbReference type="InterPro" id="IPR006235">
    <property type="entry name" value="OAc-hSer/O-AcSer_sulfhydrylase"/>
</dbReference>
<dbReference type="FunFam" id="3.40.640.10:FF:000046">
    <property type="entry name" value="Cystathionine gamma-lyase"/>
    <property type="match status" value="1"/>
</dbReference>
<evidence type="ECO:0000256" key="3">
    <source>
        <dbReference type="ARBA" id="ARBA00022679"/>
    </source>
</evidence>
<keyword evidence="12" id="KW-1185">Reference proteome</keyword>
<dbReference type="InterPro" id="IPR015421">
    <property type="entry name" value="PyrdxlP-dep_Trfase_major"/>
</dbReference>
<dbReference type="GO" id="GO:0018826">
    <property type="term" value="F:methionine gamma-lyase activity"/>
    <property type="evidence" value="ECO:0007669"/>
    <property type="project" value="UniProtKB-EC"/>
</dbReference>
<evidence type="ECO:0000313" key="11">
    <source>
        <dbReference type="EMBL" id="SDH28290.1"/>
    </source>
</evidence>
<dbReference type="STRING" id="399736.SAMN04489720_0668"/>
<comment type="cofactor">
    <cofactor evidence="1 10">
        <name>pyridoxal 5'-phosphate</name>
        <dbReference type="ChEBI" id="CHEBI:597326"/>
    </cofactor>
</comment>
<dbReference type="PANTHER" id="PTHR43797">
    <property type="entry name" value="HOMOCYSTEINE/CYSTEINE SYNTHASE"/>
    <property type="match status" value="1"/>
</dbReference>
<protein>
    <recommendedName>
        <fullName evidence="5">homocysteine desulfhydrase</fullName>
        <ecNumber evidence="5">4.4.1.2</ecNumber>
    </recommendedName>
    <alternativeName>
        <fullName evidence="6">Homocysteine desulfhydrase</fullName>
    </alternativeName>
</protein>
<evidence type="ECO:0000256" key="2">
    <source>
        <dbReference type="ARBA" id="ARBA00009077"/>
    </source>
</evidence>
<dbReference type="GO" id="GO:0006535">
    <property type="term" value="P:cysteine biosynthetic process from serine"/>
    <property type="evidence" value="ECO:0007669"/>
    <property type="project" value="TreeGrafter"/>
</dbReference>